<feature type="region of interest" description="Disordered" evidence="1">
    <location>
        <begin position="214"/>
        <end position="238"/>
    </location>
</feature>
<feature type="compositionally biased region" description="Polar residues" evidence="1">
    <location>
        <begin position="410"/>
        <end position="420"/>
    </location>
</feature>
<feature type="region of interest" description="Disordered" evidence="1">
    <location>
        <begin position="1"/>
        <end position="59"/>
    </location>
</feature>
<proteinExistence type="predicted"/>
<organism evidence="2">
    <name type="scientific">Ganoderma boninense</name>
    <dbReference type="NCBI Taxonomy" id="34458"/>
    <lineage>
        <taxon>Eukaryota</taxon>
        <taxon>Fungi</taxon>
        <taxon>Dikarya</taxon>
        <taxon>Basidiomycota</taxon>
        <taxon>Agaricomycotina</taxon>
        <taxon>Agaricomycetes</taxon>
        <taxon>Polyporales</taxon>
        <taxon>Polyporaceae</taxon>
        <taxon>Ganoderma</taxon>
    </lineage>
</organism>
<reference evidence="2" key="1">
    <citation type="submission" date="2019-10" db="EMBL/GenBank/DDBJ databases">
        <authorList>
            <person name="Nor Muhammad N."/>
        </authorList>
    </citation>
    <scope>NUCLEOTIDE SEQUENCE</scope>
</reference>
<feature type="compositionally biased region" description="Basic and acidic residues" evidence="1">
    <location>
        <begin position="506"/>
        <end position="524"/>
    </location>
</feature>
<feature type="region of interest" description="Disordered" evidence="1">
    <location>
        <begin position="180"/>
        <end position="200"/>
    </location>
</feature>
<gene>
    <name evidence="2" type="primary">C6ZRH8</name>
</gene>
<feature type="compositionally biased region" description="Low complexity" evidence="1">
    <location>
        <begin position="215"/>
        <end position="230"/>
    </location>
</feature>
<feature type="compositionally biased region" description="Basic and acidic residues" evidence="1">
    <location>
        <begin position="48"/>
        <end position="59"/>
    </location>
</feature>
<feature type="region of interest" description="Disordered" evidence="1">
    <location>
        <begin position="593"/>
        <end position="618"/>
    </location>
</feature>
<feature type="compositionally biased region" description="Basic and acidic residues" evidence="1">
    <location>
        <begin position="604"/>
        <end position="618"/>
    </location>
</feature>
<sequence length="671" mass="72204">MADNGNDGWSLSLRSNNYHYDNSSSDDDSDDDLRGPPPSDTTGGKKAHPSEEARLMGELDLASRTDAASYKPNPWTIAKANAAVRAPQLPAVTKDARRRTSKKRSNTQTTVLDLLRMQPKVNTIVNAHQVQSSLKDSAGPVQEATSRTSLSPDHLLQDDAHISSDDTLVDSVSDLGVSTKLSGHSSTLASSLSGLSPGRTTPRQAAILVPQVLRSHPTSSPRSSSPINLSAGAPPPSFNTFSAGQELRAFLFHSALSSGPPSKGPSISQPAPAFAPFSKAALESSFPGKWHLLPQLLQLVSLLLSPEFVVAPSVGQRSSSTIRSRSPPPLFSGELGDFPRQPSYHPTSGSPPISARAYSPPTWDLAPHPASSPLRNNGEPQQLQGQRAMLNRFAFQSNSPLPPALVEPLTTIQPSSSPSLHHSKVPSRLSSNTGLQASRLSTIGIAQGAPPRKVPRHDAYKAFSSPDSSWSTIALEKNRKQQGSYRTKPVTTTNFKLRLQPARPTSESRKGRGDAASETADTKPRIVTYLPPPPRRLAREPEIDIGREPRLCLDNYSGSTTSPHNQDPQSPTVFHPMSIHRAVAPHMSLSAYRAPTPAPSSGRRVSECPSPHREPAHDVTSDATLTFDQSGLPQRYAAARRGIAKVGGFVDRTVFYSHVAPWYVLPHQGHH</sequence>
<feature type="compositionally biased region" description="Polar residues" evidence="1">
    <location>
        <begin position="373"/>
        <end position="384"/>
    </location>
</feature>
<feature type="region of interest" description="Disordered" evidence="1">
    <location>
        <begin position="131"/>
        <end position="154"/>
    </location>
</feature>
<dbReference type="AlphaFoldDB" id="A0A5K1K731"/>
<protein>
    <submittedName>
        <fullName evidence="2">Oligopeptide transporter OPT-like protein</fullName>
    </submittedName>
</protein>
<feature type="region of interest" description="Disordered" evidence="1">
    <location>
        <begin position="498"/>
        <end position="538"/>
    </location>
</feature>
<dbReference type="EMBL" id="LR729747">
    <property type="protein sequence ID" value="VWP01880.1"/>
    <property type="molecule type" value="Genomic_DNA"/>
</dbReference>
<feature type="region of interest" description="Disordered" evidence="1">
    <location>
        <begin position="401"/>
        <end position="434"/>
    </location>
</feature>
<feature type="compositionally biased region" description="Low complexity" evidence="1">
    <location>
        <begin position="180"/>
        <end position="198"/>
    </location>
</feature>
<evidence type="ECO:0000313" key="2">
    <source>
        <dbReference type="EMBL" id="VWP01880.1"/>
    </source>
</evidence>
<name>A0A5K1K731_9APHY</name>
<feature type="region of interest" description="Disordered" evidence="1">
    <location>
        <begin position="315"/>
        <end position="384"/>
    </location>
</feature>
<evidence type="ECO:0000256" key="1">
    <source>
        <dbReference type="SAM" id="MobiDB-lite"/>
    </source>
</evidence>
<accession>A0A5K1K731</accession>